<keyword evidence="1" id="KW-0808">Transferase</keyword>
<feature type="domain" description="PRD" evidence="7">
    <location>
        <begin position="181"/>
        <end position="291"/>
    </location>
</feature>
<dbReference type="InterPro" id="IPR036634">
    <property type="entry name" value="PRD_sf"/>
</dbReference>
<dbReference type="Pfam" id="PF08279">
    <property type="entry name" value="HTH_11"/>
    <property type="match status" value="1"/>
</dbReference>
<evidence type="ECO:0000256" key="4">
    <source>
        <dbReference type="ARBA" id="ARBA00023159"/>
    </source>
</evidence>
<dbReference type="PROSITE" id="PS51372">
    <property type="entry name" value="PRD_2"/>
    <property type="match status" value="2"/>
</dbReference>
<dbReference type="PROSITE" id="PS51099">
    <property type="entry name" value="PTS_EIIB_TYPE_2"/>
    <property type="match status" value="1"/>
</dbReference>
<evidence type="ECO:0000313" key="9">
    <source>
        <dbReference type="Proteomes" id="UP000254070"/>
    </source>
</evidence>
<dbReference type="GO" id="GO:0008982">
    <property type="term" value="F:protein-N(PI)-phosphohistidine-sugar phosphotransferase activity"/>
    <property type="evidence" value="ECO:0007669"/>
    <property type="project" value="InterPro"/>
</dbReference>
<dbReference type="CDD" id="cd05568">
    <property type="entry name" value="PTS_IIB_bgl_like"/>
    <property type="match status" value="1"/>
</dbReference>
<evidence type="ECO:0000256" key="5">
    <source>
        <dbReference type="ARBA" id="ARBA00023163"/>
    </source>
</evidence>
<feature type="domain" description="PRD" evidence="7">
    <location>
        <begin position="295"/>
        <end position="402"/>
    </location>
</feature>
<keyword evidence="3" id="KW-0805">Transcription regulation</keyword>
<dbReference type="InterPro" id="IPR036388">
    <property type="entry name" value="WH-like_DNA-bd_sf"/>
</dbReference>
<dbReference type="Gene3D" id="1.10.1790.10">
    <property type="entry name" value="PRD domain"/>
    <property type="match status" value="2"/>
</dbReference>
<dbReference type="SUPFAM" id="SSF52794">
    <property type="entry name" value="PTS system IIB component-like"/>
    <property type="match status" value="1"/>
</dbReference>
<keyword evidence="2" id="KW-0677">Repeat</keyword>
<dbReference type="Pfam" id="PF00874">
    <property type="entry name" value="PRD"/>
    <property type="match status" value="1"/>
</dbReference>
<evidence type="ECO:0000256" key="1">
    <source>
        <dbReference type="ARBA" id="ARBA00022679"/>
    </source>
</evidence>
<dbReference type="InterPro" id="IPR050661">
    <property type="entry name" value="BglG_antiterminators"/>
</dbReference>
<reference evidence="8 9" key="1">
    <citation type="submission" date="2018-06" db="EMBL/GenBank/DDBJ databases">
        <authorList>
            <consortium name="Pathogen Informatics"/>
            <person name="Doyle S."/>
        </authorList>
    </citation>
    <scope>NUCLEOTIDE SEQUENCE [LARGE SCALE GENOMIC DNA]</scope>
    <source>
        <strain evidence="8 9">NCTC8129</strain>
    </source>
</reference>
<gene>
    <name evidence="8" type="primary">licR_6</name>
    <name evidence="8" type="ORF">NCTC8129_03012</name>
</gene>
<evidence type="ECO:0000259" key="6">
    <source>
        <dbReference type="PROSITE" id="PS51099"/>
    </source>
</evidence>
<sequence length="494" mass="56709">MTSQIDRINKLKLLLSKQRDYITAEVLASLMNTSTKTVYRLVKKINDEFSDGNLILSEKGRGYKLDYEKFIEQSESTSKQNIDVSPGERQDRVMEELLLSSPKALRIMELFGDYYVGDSAISNDEKVIANRIKKFELKLVRKNRTLAIKGKEENIRRAIAELIQRLNIIDLDEIKSSDEFNFNRYDVLFVSDQLRIIEKQLGGAIPYPYNVNIFSHLYIMISRSRKLNHQLSGEKLTNEQLLALDDSPKIRDIATEVIRNVGAYLVTKLPVSEIYYLYQYLLSSRMENVSDKIQTFSPEVEVITNYFLSEVGKRLNINPTNESIFVDLANHIKPMLNRLKNKIRVKNGLLEQIQLTYESIFHFVSEVAEEVSEKFNLPAINQDEIGFITLYFARIIETHQLPIQTLIMCTTGVGTSELLKAKVAKKFPELNVVDVIATKNYQSALEKSRGIELILTTIGMKDLLPVNSLLVSAMLTVDDQTRIQKKIEGIYNER</sequence>
<dbReference type="InterPro" id="IPR007737">
    <property type="entry name" value="Mga_HTH"/>
</dbReference>
<evidence type="ECO:0000256" key="3">
    <source>
        <dbReference type="ARBA" id="ARBA00023015"/>
    </source>
</evidence>
<dbReference type="Proteomes" id="UP000254070">
    <property type="component" value="Unassembled WGS sequence"/>
</dbReference>
<dbReference type="GO" id="GO:0009401">
    <property type="term" value="P:phosphoenolpyruvate-dependent sugar phosphotransferase system"/>
    <property type="evidence" value="ECO:0007669"/>
    <property type="project" value="InterPro"/>
</dbReference>
<dbReference type="Gene3D" id="3.40.50.2300">
    <property type="match status" value="1"/>
</dbReference>
<dbReference type="InterPro" id="IPR011608">
    <property type="entry name" value="PRD"/>
</dbReference>
<dbReference type="RefSeq" id="WP_115235959.1">
    <property type="nucleotide sequence ID" value="NZ_UGIF01000002.1"/>
</dbReference>
<dbReference type="InterPro" id="IPR036095">
    <property type="entry name" value="PTS_EIIB-like_sf"/>
</dbReference>
<dbReference type="EMBL" id="UGIF01000002">
    <property type="protein sequence ID" value="STP30758.1"/>
    <property type="molecule type" value="Genomic_DNA"/>
</dbReference>
<dbReference type="Gene3D" id="1.10.10.10">
    <property type="entry name" value="Winged helix-like DNA-binding domain superfamily/Winged helix DNA-binding domain"/>
    <property type="match status" value="1"/>
</dbReference>
<feature type="domain" description="PTS EIIB type-2" evidence="6">
    <location>
        <begin position="403"/>
        <end position="494"/>
    </location>
</feature>
<keyword evidence="4" id="KW-0010">Activator</keyword>
<keyword evidence="5" id="KW-0804">Transcription</keyword>
<dbReference type="InterPro" id="IPR013011">
    <property type="entry name" value="PTS_EIIB_2"/>
</dbReference>
<name>A0A377KNL2_9ENTE</name>
<evidence type="ECO:0000313" key="8">
    <source>
        <dbReference type="EMBL" id="STP30758.1"/>
    </source>
</evidence>
<evidence type="ECO:0000256" key="2">
    <source>
        <dbReference type="ARBA" id="ARBA00022737"/>
    </source>
</evidence>
<protein>
    <submittedName>
        <fullName evidence="8">Transcriptional regulator ManR</fullName>
    </submittedName>
</protein>
<dbReference type="PANTHER" id="PTHR30185">
    <property type="entry name" value="CRYPTIC BETA-GLUCOSIDE BGL OPERON ANTITERMINATOR"/>
    <property type="match status" value="1"/>
</dbReference>
<dbReference type="InterPro" id="IPR013196">
    <property type="entry name" value="HTH_11"/>
</dbReference>
<dbReference type="Pfam" id="PF05043">
    <property type="entry name" value="Mga"/>
    <property type="match status" value="1"/>
</dbReference>
<dbReference type="PANTHER" id="PTHR30185:SF18">
    <property type="entry name" value="TRANSCRIPTIONAL REGULATOR MTLR"/>
    <property type="match status" value="1"/>
</dbReference>
<evidence type="ECO:0000259" key="7">
    <source>
        <dbReference type="PROSITE" id="PS51372"/>
    </source>
</evidence>
<dbReference type="SUPFAM" id="SSF63520">
    <property type="entry name" value="PTS-regulatory domain, PRD"/>
    <property type="match status" value="2"/>
</dbReference>
<proteinExistence type="predicted"/>
<organism evidence="8 9">
    <name type="scientific">Enterococcus durans</name>
    <dbReference type="NCBI Taxonomy" id="53345"/>
    <lineage>
        <taxon>Bacteria</taxon>
        <taxon>Bacillati</taxon>
        <taxon>Bacillota</taxon>
        <taxon>Bacilli</taxon>
        <taxon>Lactobacillales</taxon>
        <taxon>Enterococcaceae</taxon>
        <taxon>Enterococcus</taxon>
    </lineage>
</organism>
<dbReference type="GO" id="GO:0006355">
    <property type="term" value="P:regulation of DNA-templated transcription"/>
    <property type="evidence" value="ECO:0007669"/>
    <property type="project" value="InterPro"/>
</dbReference>
<accession>A0A377KNL2</accession>
<dbReference type="AlphaFoldDB" id="A0A377KNL2"/>